<dbReference type="GO" id="GO:0006355">
    <property type="term" value="P:regulation of DNA-templated transcription"/>
    <property type="evidence" value="ECO:0007669"/>
    <property type="project" value="InterPro"/>
</dbReference>
<gene>
    <name evidence="5" type="ORF">EKH77_02565</name>
</gene>
<dbReference type="InterPro" id="IPR036388">
    <property type="entry name" value="WH-like_DNA-bd_sf"/>
</dbReference>
<dbReference type="Pfam" id="PF13191">
    <property type="entry name" value="AAA_16"/>
    <property type="match status" value="1"/>
</dbReference>
<evidence type="ECO:0000256" key="2">
    <source>
        <dbReference type="ARBA" id="ARBA00022840"/>
    </source>
</evidence>
<dbReference type="Proteomes" id="UP000267900">
    <property type="component" value="Chromosome"/>
</dbReference>
<protein>
    <submittedName>
        <fullName evidence="5">LuxR family transcriptional regulator</fullName>
    </submittedName>
</protein>
<dbReference type="Pfam" id="PF00196">
    <property type="entry name" value="GerE"/>
    <property type="match status" value="1"/>
</dbReference>
<feature type="domain" description="HTH luxR-type" evidence="4">
    <location>
        <begin position="943"/>
        <end position="1008"/>
    </location>
</feature>
<dbReference type="AlphaFoldDB" id="A0A3S9PD40"/>
<feature type="compositionally biased region" description="Basic residues" evidence="3">
    <location>
        <begin position="10"/>
        <end position="19"/>
    </location>
</feature>
<name>A0A3S9PD40_STRLT</name>
<reference evidence="5 6" key="1">
    <citation type="submission" date="2018-12" db="EMBL/GenBank/DDBJ databases">
        <title>The whole draft genome of Streptomyce luteoverticillatus CGMCC 15060.</title>
        <authorList>
            <person name="Feng Z."/>
            <person name="Chen G."/>
            <person name="Zhang J."/>
            <person name="Zhu H."/>
            <person name="Yu X."/>
            <person name="Zhang W."/>
            <person name="Zhang X."/>
        </authorList>
    </citation>
    <scope>NUCLEOTIDE SEQUENCE [LARGE SCALE GENOMIC DNA]</scope>
    <source>
        <strain evidence="5 6">CGMCC 15060</strain>
    </source>
</reference>
<dbReference type="PROSITE" id="PS50043">
    <property type="entry name" value="HTH_LUXR_2"/>
    <property type="match status" value="1"/>
</dbReference>
<feature type="compositionally biased region" description="Polar residues" evidence="3">
    <location>
        <begin position="20"/>
        <end position="37"/>
    </location>
</feature>
<dbReference type="GO" id="GO:0003677">
    <property type="term" value="F:DNA binding"/>
    <property type="evidence" value="ECO:0007669"/>
    <property type="project" value="InterPro"/>
</dbReference>
<dbReference type="Gene3D" id="1.10.10.10">
    <property type="entry name" value="Winged helix-like DNA-binding domain superfamily/Winged helix DNA-binding domain"/>
    <property type="match status" value="1"/>
</dbReference>
<evidence type="ECO:0000259" key="4">
    <source>
        <dbReference type="PROSITE" id="PS50043"/>
    </source>
</evidence>
<dbReference type="CDD" id="cd06170">
    <property type="entry name" value="LuxR_C_like"/>
    <property type="match status" value="1"/>
</dbReference>
<feature type="region of interest" description="Disordered" evidence="3">
    <location>
        <begin position="1"/>
        <end position="41"/>
    </location>
</feature>
<keyword evidence="1" id="KW-0547">Nucleotide-binding</keyword>
<evidence type="ECO:0000313" key="6">
    <source>
        <dbReference type="Proteomes" id="UP000267900"/>
    </source>
</evidence>
<dbReference type="GO" id="GO:0004016">
    <property type="term" value="F:adenylate cyclase activity"/>
    <property type="evidence" value="ECO:0007669"/>
    <property type="project" value="TreeGrafter"/>
</dbReference>
<dbReference type="PRINTS" id="PR00038">
    <property type="entry name" value="HTHLUXR"/>
</dbReference>
<keyword evidence="2" id="KW-0067">ATP-binding</keyword>
<dbReference type="InterPro" id="IPR000792">
    <property type="entry name" value="Tscrpt_reg_LuxR_C"/>
</dbReference>
<dbReference type="PANTHER" id="PTHR16305:SF35">
    <property type="entry name" value="TRANSCRIPTIONAL ACTIVATOR DOMAIN"/>
    <property type="match status" value="1"/>
</dbReference>
<evidence type="ECO:0000313" key="5">
    <source>
        <dbReference type="EMBL" id="AZQ70242.1"/>
    </source>
</evidence>
<feature type="region of interest" description="Disordered" evidence="3">
    <location>
        <begin position="891"/>
        <end position="920"/>
    </location>
</feature>
<feature type="compositionally biased region" description="Polar residues" evidence="3">
    <location>
        <begin position="896"/>
        <end position="906"/>
    </location>
</feature>
<dbReference type="PANTHER" id="PTHR16305">
    <property type="entry name" value="TESTICULAR SOLUBLE ADENYLYL CYCLASE"/>
    <property type="match status" value="1"/>
</dbReference>
<dbReference type="SMART" id="SM00421">
    <property type="entry name" value="HTH_LUXR"/>
    <property type="match status" value="1"/>
</dbReference>
<dbReference type="PROSITE" id="PS00622">
    <property type="entry name" value="HTH_LUXR_1"/>
    <property type="match status" value="1"/>
</dbReference>
<organism evidence="5 6">
    <name type="scientific">Streptomyces luteoverticillatus</name>
    <name type="common">Streptoverticillium luteoverticillatus</name>
    <dbReference type="NCBI Taxonomy" id="66425"/>
    <lineage>
        <taxon>Bacteria</taxon>
        <taxon>Bacillati</taxon>
        <taxon>Actinomycetota</taxon>
        <taxon>Actinomycetes</taxon>
        <taxon>Kitasatosporales</taxon>
        <taxon>Streptomycetaceae</taxon>
        <taxon>Streptomyces</taxon>
    </lineage>
</organism>
<dbReference type="OrthoDB" id="3178131at2"/>
<dbReference type="GO" id="GO:0005524">
    <property type="term" value="F:ATP binding"/>
    <property type="evidence" value="ECO:0007669"/>
    <property type="project" value="UniProtKB-KW"/>
</dbReference>
<keyword evidence="6" id="KW-1185">Reference proteome</keyword>
<dbReference type="EMBL" id="CP034587">
    <property type="protein sequence ID" value="AZQ70242.1"/>
    <property type="molecule type" value="Genomic_DNA"/>
</dbReference>
<dbReference type="InterPro" id="IPR016032">
    <property type="entry name" value="Sig_transdc_resp-reg_C-effctor"/>
</dbReference>
<accession>A0A3S9PD40</accession>
<proteinExistence type="predicted"/>
<dbReference type="GO" id="GO:0005737">
    <property type="term" value="C:cytoplasm"/>
    <property type="evidence" value="ECO:0007669"/>
    <property type="project" value="TreeGrafter"/>
</dbReference>
<dbReference type="SUPFAM" id="SSF46894">
    <property type="entry name" value="C-terminal effector domain of the bipartite response regulators"/>
    <property type="match status" value="1"/>
</dbReference>
<sequence length="1022" mass="108693">MSAWPESHISRARVTRTHPSRSSDPSIIHQGGTSNDVVRTDRGEGLSVRNVLLERDEALAEAARAAEAARSGNGRWLLFRATTGLGRTALLEEVARREATVGGMRVLHARCSPEESAFPFGLVRLIFAEAEAGAGAEVDGEDIPFADPPAAEEQQTFHCLVASLARTAARRPVLVAVDDLHDADAVSRRWIGYLARRLAGLPVLLLLTECLTEYPEKDNTALPGATGTSVTLRPLGPAAVARLALAGPTRTRKQDADRAELCVRACAGNPALVHALLADLREGPPPGRLSDLAGRRYRDVIGHWLRTRATPRSRRLSLAMAVAGDGPAPLGGRLLHEAADLGPDGHNAPADAPADALGLGRLFSHPLAREAALAAAEPAELDALRRRIARLLDEQGAPAAHVAAHLLHIELHTELHTEPRADLHTDRPGEEWMTQSLEDAAEDAVRDGRTDEATSLLRHALTAPLAPARRAGLALRLAALELPHSADACIRRLRAALELHADGHQRAAVAPALGAALVARGRTDTAMHVMRQVGSAVEDDELVRVLQTTAALMASHDAIAWRNAVARMRELAATAPATVEPLACGLVTEYEAGAGGLSAAEAMTRVLPRLKAPVDPRLRTGWLGSAATLLQWADRLDEARALADECLPAPPALPDLTDIGQQCLISVRAEAALWVGDFRRVIAENAPLLDARTAQGLRMPHLVSMVALAHHELGHRAHARRLVATLDEVSASADSSWEWNELRHARAHMHMAEGSWQAALDDYLSCGRGQSARDFVSPVATPWRSGAALALVRLGQPARALDLAEEELRHARTWGTPRAVGRALRAHGAAVGGRRGLDSLHEAVAVLRQAPAPVELIETLLDLGQARIGAGNGRKGRDDLHEAHTLALRLLAPDSTPDSTPESTLGSEPDPDPDPDSAPVAGRLVRATESALRTGGARRTHRVAMGSAALTVAERRIVELAAMGQTNAEIGAALHLARRTVETHLTNAYRKLGVTRRTQLASCLGGAGTGNPSAARDMTALA</sequence>
<evidence type="ECO:0000256" key="3">
    <source>
        <dbReference type="SAM" id="MobiDB-lite"/>
    </source>
</evidence>
<evidence type="ECO:0000256" key="1">
    <source>
        <dbReference type="ARBA" id="ARBA00022741"/>
    </source>
</evidence>
<dbReference type="InterPro" id="IPR041664">
    <property type="entry name" value="AAA_16"/>
</dbReference>